<dbReference type="PIRSF" id="PIRSF001434">
    <property type="entry name" value="CGS"/>
    <property type="match status" value="1"/>
</dbReference>
<name>A0A093VBI0_TALMA</name>
<organism evidence="8">
    <name type="scientific">Talaromyces marneffei PM1</name>
    <dbReference type="NCBI Taxonomy" id="1077442"/>
    <lineage>
        <taxon>Eukaryota</taxon>
        <taxon>Fungi</taxon>
        <taxon>Dikarya</taxon>
        <taxon>Ascomycota</taxon>
        <taxon>Pezizomycotina</taxon>
        <taxon>Eurotiomycetes</taxon>
        <taxon>Eurotiomycetidae</taxon>
        <taxon>Eurotiales</taxon>
        <taxon>Trichocomaceae</taxon>
        <taxon>Talaromyces</taxon>
        <taxon>Talaromyces sect. Talaromyces</taxon>
    </lineage>
</organism>
<dbReference type="GO" id="GO:0016829">
    <property type="term" value="F:lyase activity"/>
    <property type="evidence" value="ECO:0007669"/>
    <property type="project" value="UniProtKB-KW"/>
</dbReference>
<gene>
    <name evidence="8" type="ORF">GQ26_0081170</name>
</gene>
<comment type="cofactor">
    <cofactor evidence="1 6">
        <name>pyridoxal 5'-phosphate</name>
        <dbReference type="ChEBI" id="CHEBI:597326"/>
    </cofactor>
</comment>
<evidence type="ECO:0000256" key="4">
    <source>
        <dbReference type="ARBA" id="ARBA00022898"/>
    </source>
</evidence>
<dbReference type="HOGENOM" id="CLU_018986_4_0_1"/>
<keyword evidence="3" id="KW-0808">Transferase</keyword>
<dbReference type="PANTHER" id="PTHR43797:SF2">
    <property type="entry name" value="HOMOCYSTEINE_CYSTEINE SYNTHASE"/>
    <property type="match status" value="1"/>
</dbReference>
<keyword evidence="7" id="KW-0175">Coiled coil</keyword>
<evidence type="ECO:0000256" key="5">
    <source>
        <dbReference type="PIRSR" id="PIRSR001434-2"/>
    </source>
</evidence>
<dbReference type="InterPro" id="IPR054542">
    <property type="entry name" value="Cys_met_metab_PP"/>
</dbReference>
<sequence length="442" mass="47679">MAERRIKTAGKRFETLQLHTGNFRDQFGACSVPVYSSASFWFPDSKTAGNSMVNFTADAYVYSRTSNPTVHVFEQRIAALEGGTAAVAFSSGAAAVLVAVLSLARAGSNIISTRSIHGGTYHQFHTLLSGLGIEARFVRDEASIEEIRQLIDENTRLIFTETIGNPSFTVADFDVLSEAAHQNGIPLVVDATFSAAGYFCRPIDHGADIVIHSATKWIGGHGTTLGGVIVDSGKFDWGANPEKFPQFHGGREGTADLNLYKVFGTEAYAAMLKADTLRDIGSTLSSQAAHELLIGLETLSLRAERQASNAMQLAEWLEKHPLVSWVQYLGLENHPSHQLALKYLSRGFGSVLAFGVKGGQNAGLKLADNLELIGHTANVGDSKTIIIHHRSTTHSQLTEEECLAIGVTDDLIRLSAGTEHIDDLKEDLDQALAKVAQSESQS</sequence>
<dbReference type="InterPro" id="IPR015422">
    <property type="entry name" value="PyrdxlP-dep_Trfase_small"/>
</dbReference>
<dbReference type="GO" id="GO:0003961">
    <property type="term" value="F:O-acetylhomoserine aminocarboxypropyltransferase activity"/>
    <property type="evidence" value="ECO:0007669"/>
    <property type="project" value="TreeGrafter"/>
</dbReference>
<dbReference type="PROSITE" id="PS00868">
    <property type="entry name" value="CYS_MET_METAB_PP"/>
    <property type="match status" value="1"/>
</dbReference>
<dbReference type="NCBIfam" id="TIGR01326">
    <property type="entry name" value="OAH_OAS_sulfhy"/>
    <property type="match status" value="1"/>
</dbReference>
<dbReference type="GO" id="GO:0019346">
    <property type="term" value="P:transsulfuration"/>
    <property type="evidence" value="ECO:0007669"/>
    <property type="project" value="InterPro"/>
</dbReference>
<feature type="modified residue" description="N6-(pyridoxal phosphate)lysine" evidence="5">
    <location>
        <position position="216"/>
    </location>
</feature>
<dbReference type="Gene3D" id="3.40.640.10">
    <property type="entry name" value="Type I PLP-dependent aspartate aminotransferase-like (Major domain)"/>
    <property type="match status" value="1"/>
</dbReference>
<evidence type="ECO:0000256" key="1">
    <source>
        <dbReference type="ARBA" id="ARBA00001933"/>
    </source>
</evidence>
<dbReference type="GO" id="GO:0071269">
    <property type="term" value="P:L-homocysteine biosynthetic process"/>
    <property type="evidence" value="ECO:0007669"/>
    <property type="project" value="TreeGrafter"/>
</dbReference>
<evidence type="ECO:0000256" key="2">
    <source>
        <dbReference type="ARBA" id="ARBA00009077"/>
    </source>
</evidence>
<dbReference type="PANTHER" id="PTHR43797">
    <property type="entry name" value="HOMOCYSTEINE/CYSTEINE SYNTHASE"/>
    <property type="match status" value="1"/>
</dbReference>
<accession>A0A093VBI0</accession>
<evidence type="ECO:0000313" key="8">
    <source>
        <dbReference type="EMBL" id="KFX49912.1"/>
    </source>
</evidence>
<dbReference type="GO" id="GO:0004124">
    <property type="term" value="F:cysteine synthase activity"/>
    <property type="evidence" value="ECO:0007669"/>
    <property type="project" value="TreeGrafter"/>
</dbReference>
<dbReference type="EMBL" id="JPOX01000008">
    <property type="protein sequence ID" value="KFX49912.1"/>
    <property type="molecule type" value="Genomic_DNA"/>
</dbReference>
<dbReference type="InterPro" id="IPR015421">
    <property type="entry name" value="PyrdxlP-dep_Trfase_major"/>
</dbReference>
<dbReference type="GO" id="GO:0006535">
    <property type="term" value="P:cysteine biosynthetic process from serine"/>
    <property type="evidence" value="ECO:0007669"/>
    <property type="project" value="TreeGrafter"/>
</dbReference>
<comment type="similarity">
    <text evidence="2 6">Belongs to the trans-sulfuration enzymes family.</text>
</comment>
<evidence type="ECO:0000256" key="6">
    <source>
        <dbReference type="RuleBase" id="RU362118"/>
    </source>
</evidence>
<dbReference type="GO" id="GO:0005737">
    <property type="term" value="C:cytoplasm"/>
    <property type="evidence" value="ECO:0007669"/>
    <property type="project" value="TreeGrafter"/>
</dbReference>
<dbReference type="CDD" id="cd00614">
    <property type="entry name" value="CGS_like"/>
    <property type="match status" value="1"/>
</dbReference>
<dbReference type="InterPro" id="IPR015424">
    <property type="entry name" value="PyrdxlP-dep_Trfase"/>
</dbReference>
<reference evidence="8" key="1">
    <citation type="journal article" date="2014" name="PLoS Genet.">
        <title>Signature Gene Expression Reveals Novel Clues to the Molecular Mechanisms of Dimorphic Transition in Penicillium marneffei.</title>
        <authorList>
            <person name="Yang E."/>
            <person name="Wang G."/>
            <person name="Cai J."/>
            <person name="Woo P.C."/>
            <person name="Lau S.K."/>
            <person name="Yuen K.-Y."/>
            <person name="Chow W.-N."/>
            <person name="Lin X."/>
        </authorList>
    </citation>
    <scope>NUCLEOTIDE SEQUENCE [LARGE SCALE GENOMIC DNA]</scope>
    <source>
        <strain evidence="8">PM1</strain>
    </source>
</reference>
<evidence type="ECO:0000256" key="7">
    <source>
        <dbReference type="SAM" id="Coils"/>
    </source>
</evidence>
<dbReference type="FunFam" id="3.40.640.10:FF:000035">
    <property type="entry name" value="O-succinylhomoserine sulfhydrylase"/>
    <property type="match status" value="1"/>
</dbReference>
<dbReference type="SUPFAM" id="SSF53383">
    <property type="entry name" value="PLP-dependent transferases"/>
    <property type="match status" value="1"/>
</dbReference>
<dbReference type="InterPro" id="IPR000277">
    <property type="entry name" value="Cys/Met-Metab_PyrdxlP-dep_enz"/>
</dbReference>
<keyword evidence="4 5" id="KW-0663">Pyridoxal phosphate</keyword>
<dbReference type="Pfam" id="PF01053">
    <property type="entry name" value="Cys_Met_Meta_PP"/>
    <property type="match status" value="1"/>
</dbReference>
<keyword evidence="8" id="KW-0456">Lyase</keyword>
<dbReference type="Gene3D" id="3.90.1150.10">
    <property type="entry name" value="Aspartate Aminotransferase, domain 1"/>
    <property type="match status" value="1"/>
</dbReference>
<evidence type="ECO:0000256" key="3">
    <source>
        <dbReference type="ARBA" id="ARBA00022679"/>
    </source>
</evidence>
<dbReference type="GO" id="GO:0030170">
    <property type="term" value="F:pyridoxal phosphate binding"/>
    <property type="evidence" value="ECO:0007669"/>
    <property type="project" value="InterPro"/>
</dbReference>
<dbReference type="AlphaFoldDB" id="A0A093VBI0"/>
<proteinExistence type="inferred from homology"/>
<feature type="coiled-coil region" evidence="7">
    <location>
        <begin position="414"/>
        <end position="441"/>
    </location>
</feature>
<dbReference type="InterPro" id="IPR006235">
    <property type="entry name" value="OAc-hSer/O-AcSer_sulfhydrylase"/>
</dbReference>
<comment type="caution">
    <text evidence="8">The sequence shown here is derived from an EMBL/GenBank/DDBJ whole genome shotgun (WGS) entry which is preliminary data.</text>
</comment>
<protein>
    <submittedName>
        <fullName evidence="8">O-acetylhomoserine (Thiol)-lyase</fullName>
    </submittedName>
</protein>
<dbReference type="eggNOG" id="KOG0053">
    <property type="taxonomic scope" value="Eukaryota"/>
</dbReference>